<gene>
    <name evidence="2" type="ORF">RHGRI_017792</name>
</gene>
<dbReference type="Gene3D" id="3.80.10.10">
    <property type="entry name" value="Ribonuclease Inhibitor"/>
    <property type="match status" value="1"/>
</dbReference>
<dbReference type="PANTHER" id="PTHR31900">
    <property type="entry name" value="F-BOX/RNI SUPERFAMILY PROTEIN-RELATED"/>
    <property type="match status" value="1"/>
</dbReference>
<protein>
    <recommendedName>
        <fullName evidence="1">F-box domain-containing protein</fullName>
    </recommendedName>
</protein>
<sequence>MEGTKRKRKKMEDHDVVEKRDCLAELPEPLLHHILSYLTMKDVIRTSVLAKRWRYTWLYVPCLTFPALKKTRSEEVAFINKSLLVHKGSKVQKLDITFKYHTEAGLVDSWIQFALTRNVNQLYLDFRGCHSLKSKYTLHDTIFRCRSLTVLSVKRCMIKFPVKIKLGSLKTLSFEEVNFDVGAINNLLSSCSILEELSFTACNFANNPDLVIMNSGVKTLKIREENYSRNLTTVEIDAPFILSLESEGIFSKRYVIKRMESLRSVSFVCSKTCWELCSHFTNLENLAYLCHVKDLRMCSCYIQAISSTENQTQDCREKHVIDLISFDVTCLWIKAGLIKSELPGIAYILSHSPNVETLIISIDKIRGEEDTNNFRENEYWKLQEPKFVNLLCNLKDVKIYNFMKNVRLLDSKPMSTTDDFLAHLRNDMNFLRFLLKNSKALEKMTVTTIKKVNFGRNSKSKKRMLLFQLTQELQAFPRASQAAQISFN</sequence>
<dbReference type="InterPro" id="IPR055357">
    <property type="entry name" value="LRR_At1g61320_AtMIF1"/>
</dbReference>
<dbReference type="InterPro" id="IPR053781">
    <property type="entry name" value="F-box_AtFBL13-like"/>
</dbReference>
<dbReference type="EMBL" id="JACTNZ010000006">
    <property type="protein sequence ID" value="KAG5545426.1"/>
    <property type="molecule type" value="Genomic_DNA"/>
</dbReference>
<dbReference type="Pfam" id="PF00646">
    <property type="entry name" value="F-box"/>
    <property type="match status" value="1"/>
</dbReference>
<proteinExistence type="predicted"/>
<dbReference type="Pfam" id="PF23622">
    <property type="entry name" value="LRR_At1g61320_AtMIF1"/>
    <property type="match status" value="1"/>
</dbReference>
<dbReference type="InterPro" id="IPR050232">
    <property type="entry name" value="FBL13/AtMIF1-like"/>
</dbReference>
<dbReference type="SUPFAM" id="SSF52058">
    <property type="entry name" value="L domain-like"/>
    <property type="match status" value="1"/>
</dbReference>
<dbReference type="AlphaFoldDB" id="A0AAV6JZ58"/>
<reference evidence="2 3" key="1">
    <citation type="submission" date="2020-08" db="EMBL/GenBank/DDBJ databases">
        <title>Plant Genome Project.</title>
        <authorList>
            <person name="Zhang R.-G."/>
        </authorList>
    </citation>
    <scope>NUCLEOTIDE SEQUENCE [LARGE SCALE GENOMIC DNA]</scope>
    <source>
        <strain evidence="2">WSP0</strain>
        <tissue evidence="2">Leaf</tissue>
    </source>
</reference>
<keyword evidence="3" id="KW-1185">Reference proteome</keyword>
<dbReference type="CDD" id="cd22160">
    <property type="entry name" value="F-box_AtFBL13-like"/>
    <property type="match status" value="1"/>
</dbReference>
<evidence type="ECO:0000259" key="1">
    <source>
        <dbReference type="PROSITE" id="PS50181"/>
    </source>
</evidence>
<comment type="caution">
    <text evidence="2">The sequence shown here is derived from an EMBL/GenBank/DDBJ whole genome shotgun (WGS) entry which is preliminary data.</text>
</comment>
<dbReference type="InterPro" id="IPR032675">
    <property type="entry name" value="LRR_dom_sf"/>
</dbReference>
<dbReference type="Gene3D" id="1.20.1280.50">
    <property type="match status" value="1"/>
</dbReference>
<accession>A0AAV6JZ58</accession>
<dbReference type="PANTHER" id="PTHR31900:SF27">
    <property type="entry name" value="FBD DOMAIN-CONTAINING PROTEIN"/>
    <property type="match status" value="1"/>
</dbReference>
<dbReference type="Proteomes" id="UP000823749">
    <property type="component" value="Chromosome 6"/>
</dbReference>
<dbReference type="SUPFAM" id="SSF81383">
    <property type="entry name" value="F-box domain"/>
    <property type="match status" value="1"/>
</dbReference>
<name>A0AAV6JZ58_9ERIC</name>
<evidence type="ECO:0000313" key="3">
    <source>
        <dbReference type="Proteomes" id="UP000823749"/>
    </source>
</evidence>
<feature type="domain" description="F-box" evidence="1">
    <location>
        <begin position="20"/>
        <end position="54"/>
    </location>
</feature>
<organism evidence="2 3">
    <name type="scientific">Rhododendron griersonianum</name>
    <dbReference type="NCBI Taxonomy" id="479676"/>
    <lineage>
        <taxon>Eukaryota</taxon>
        <taxon>Viridiplantae</taxon>
        <taxon>Streptophyta</taxon>
        <taxon>Embryophyta</taxon>
        <taxon>Tracheophyta</taxon>
        <taxon>Spermatophyta</taxon>
        <taxon>Magnoliopsida</taxon>
        <taxon>eudicotyledons</taxon>
        <taxon>Gunneridae</taxon>
        <taxon>Pentapetalae</taxon>
        <taxon>asterids</taxon>
        <taxon>Ericales</taxon>
        <taxon>Ericaceae</taxon>
        <taxon>Ericoideae</taxon>
        <taxon>Rhodoreae</taxon>
        <taxon>Rhododendron</taxon>
    </lineage>
</organism>
<dbReference type="PROSITE" id="PS50181">
    <property type="entry name" value="FBOX"/>
    <property type="match status" value="1"/>
</dbReference>
<dbReference type="InterPro" id="IPR036047">
    <property type="entry name" value="F-box-like_dom_sf"/>
</dbReference>
<dbReference type="InterPro" id="IPR001810">
    <property type="entry name" value="F-box_dom"/>
</dbReference>
<evidence type="ECO:0000313" key="2">
    <source>
        <dbReference type="EMBL" id="KAG5545426.1"/>
    </source>
</evidence>